<name>A0ABX0F428_9BACL</name>
<keyword evidence="5" id="KW-1185">Reference proteome</keyword>
<feature type="transmembrane region" description="Helical" evidence="2">
    <location>
        <begin position="415"/>
        <end position="434"/>
    </location>
</feature>
<keyword evidence="2" id="KW-1133">Transmembrane helix</keyword>
<dbReference type="PANTHER" id="PTHR34473">
    <property type="entry name" value="UPF0699 TRANSMEMBRANE PROTEIN YDBS"/>
    <property type="match status" value="1"/>
</dbReference>
<dbReference type="PANTHER" id="PTHR34473:SF2">
    <property type="entry name" value="UPF0699 TRANSMEMBRANE PROTEIN YDBT"/>
    <property type="match status" value="1"/>
</dbReference>
<dbReference type="PIRSF" id="PIRSF026631">
    <property type="entry name" value="UCP026631"/>
    <property type="match status" value="1"/>
</dbReference>
<dbReference type="InterPro" id="IPR014529">
    <property type="entry name" value="UCP026631"/>
</dbReference>
<dbReference type="InterPro" id="IPR005182">
    <property type="entry name" value="YdbS-like_PH"/>
</dbReference>
<feature type="transmembrane region" description="Helical" evidence="2">
    <location>
        <begin position="288"/>
        <end position="310"/>
    </location>
</feature>
<reference evidence="4 5" key="1">
    <citation type="submission" date="2020-01" db="EMBL/GenBank/DDBJ databases">
        <title>Polyphasic characterisation and genomic insights into a novel alkali tolerant bacterium VR-M41.</title>
        <authorList>
            <person name="Vemuluri V.R."/>
        </authorList>
    </citation>
    <scope>NUCLEOTIDE SEQUENCE [LARGE SCALE GENOMIC DNA]</scope>
    <source>
        <strain evidence="4 5">VR-M41</strain>
    </source>
</reference>
<sequence>MSGPKRMSPLYIAFSMLKMVRALLPIFILFGVRALSEGEFPPAVSWILGAALFLILLAGLTEMIGWRRFTYEEQSDRITIRRGLIQRKEKIIYYSRIHSVSMEQPLLQRLLGVVQLKIETPGGIKEGDGVLPVLRRREAERLQRALNERAGDDPSCAAGTSEAGLAGQTADEPRSGSAGSEEEGGAHAALQVASGEEAAASLAHPAGGETAGPDRRAAASGRPRNQEPVLLYRLGPGRLLQAALTEMNLGLAIAFVAGLFSFADDLMPDEWMNRLVTNAQSYMTGLKAVLILGSAALIAAWLLSLVLFIVKFSGFSLYREGERLSIRYGLLERKQFLFDPMRVQAVTVKEGWLRQLLGYAHVEVNVVSSSDEKETPALHPFIRRSEIPALLERTVPQFELAGAEFKPPKRALLGYMRTGLIVATAIAAVLIYFFPHSGGLWALLLIPVSAGLDYWSFRTSGASLHGDRLTFVNRGIAKQTHCTLRRHIVAFGTVGSRFQRRRDMLTLRAHLLGGSGGASFSVSRLERDDAERIYEWYSRERKSGKTVSLKINS</sequence>
<dbReference type="Pfam" id="PF03703">
    <property type="entry name" value="bPH_2"/>
    <property type="match status" value="2"/>
</dbReference>
<proteinExistence type="predicted"/>
<keyword evidence="2" id="KW-0812">Transmembrane</keyword>
<evidence type="ECO:0000256" key="2">
    <source>
        <dbReference type="SAM" id="Phobius"/>
    </source>
</evidence>
<dbReference type="RefSeq" id="WP_166272880.1">
    <property type="nucleotide sequence ID" value="NZ_JAAFGS010000001.1"/>
</dbReference>
<evidence type="ECO:0000313" key="5">
    <source>
        <dbReference type="Proteomes" id="UP000800303"/>
    </source>
</evidence>
<evidence type="ECO:0000256" key="1">
    <source>
        <dbReference type="SAM" id="MobiDB-lite"/>
    </source>
</evidence>
<feature type="region of interest" description="Disordered" evidence="1">
    <location>
        <begin position="146"/>
        <end position="223"/>
    </location>
</feature>
<feature type="transmembrane region" description="Helical" evidence="2">
    <location>
        <begin position="44"/>
        <end position="65"/>
    </location>
</feature>
<evidence type="ECO:0000259" key="3">
    <source>
        <dbReference type="Pfam" id="PF03703"/>
    </source>
</evidence>
<comment type="caution">
    <text evidence="4">The sequence shown here is derived from an EMBL/GenBank/DDBJ whole genome shotgun (WGS) entry which is preliminary data.</text>
</comment>
<accession>A0ABX0F428</accession>
<feature type="transmembrane region" description="Helical" evidence="2">
    <location>
        <begin position="243"/>
        <end position="263"/>
    </location>
</feature>
<keyword evidence="2" id="KW-0472">Membrane</keyword>
<protein>
    <submittedName>
        <fullName evidence="4">PH domain-containing protein</fullName>
    </submittedName>
</protein>
<organism evidence="4 5">
    <name type="scientific">Saccharibacillus alkalitolerans</name>
    <dbReference type="NCBI Taxonomy" id="2705290"/>
    <lineage>
        <taxon>Bacteria</taxon>
        <taxon>Bacillati</taxon>
        <taxon>Bacillota</taxon>
        <taxon>Bacilli</taxon>
        <taxon>Bacillales</taxon>
        <taxon>Paenibacillaceae</taxon>
        <taxon>Saccharibacillus</taxon>
    </lineage>
</organism>
<dbReference type="Proteomes" id="UP000800303">
    <property type="component" value="Unassembled WGS sequence"/>
</dbReference>
<feature type="domain" description="YdbS-like PH" evidence="3">
    <location>
        <begin position="66"/>
        <end position="145"/>
    </location>
</feature>
<evidence type="ECO:0000313" key="4">
    <source>
        <dbReference type="EMBL" id="NGZ74625.1"/>
    </source>
</evidence>
<gene>
    <name evidence="4" type="ORF">GYN08_04785</name>
</gene>
<dbReference type="EMBL" id="JAAFGS010000001">
    <property type="protein sequence ID" value="NGZ74625.1"/>
    <property type="molecule type" value="Genomic_DNA"/>
</dbReference>
<feature type="domain" description="YdbS-like PH" evidence="3">
    <location>
        <begin position="318"/>
        <end position="390"/>
    </location>
</feature>